<dbReference type="InterPro" id="IPR029019">
    <property type="entry name" value="HEX_eukaryotic_N"/>
</dbReference>
<name>A0A0C9VWV1_9AGAM</name>
<keyword evidence="4 7" id="KW-0378">Hydrolase</keyword>
<evidence type="ECO:0000259" key="10">
    <source>
        <dbReference type="Pfam" id="PF00728"/>
    </source>
</evidence>
<reference evidence="12 13" key="1">
    <citation type="submission" date="2014-04" db="EMBL/GenBank/DDBJ databases">
        <title>Evolutionary Origins and Diversification of the Mycorrhizal Mutualists.</title>
        <authorList>
            <consortium name="DOE Joint Genome Institute"/>
            <consortium name="Mycorrhizal Genomics Consortium"/>
            <person name="Kohler A."/>
            <person name="Kuo A."/>
            <person name="Nagy L.G."/>
            <person name="Floudas D."/>
            <person name="Copeland A."/>
            <person name="Barry K.W."/>
            <person name="Cichocki N."/>
            <person name="Veneault-Fourrey C."/>
            <person name="LaButti K."/>
            <person name="Lindquist E.A."/>
            <person name="Lipzen A."/>
            <person name="Lundell T."/>
            <person name="Morin E."/>
            <person name="Murat C."/>
            <person name="Riley R."/>
            <person name="Ohm R."/>
            <person name="Sun H."/>
            <person name="Tunlid A."/>
            <person name="Henrissat B."/>
            <person name="Grigoriev I.V."/>
            <person name="Hibbett D.S."/>
            <person name="Martin F."/>
        </authorList>
    </citation>
    <scope>NUCLEOTIDE SEQUENCE [LARGE SCALE GENOMIC DNA]</scope>
    <source>
        <strain evidence="12 13">MD-312</strain>
    </source>
</reference>
<keyword evidence="13" id="KW-1185">Reference proteome</keyword>
<feature type="active site" description="Proton donor" evidence="8">
    <location>
        <position position="349"/>
    </location>
</feature>
<feature type="signal peptide" evidence="9">
    <location>
        <begin position="1"/>
        <end position="21"/>
    </location>
</feature>
<keyword evidence="6 7" id="KW-0326">Glycosidase</keyword>
<dbReference type="InterPro" id="IPR025705">
    <property type="entry name" value="Beta_hexosaminidase_sua/sub"/>
</dbReference>
<dbReference type="EC" id="3.2.1.52" evidence="7"/>
<accession>A0A0C9VWV1</accession>
<dbReference type="Proteomes" id="UP000053820">
    <property type="component" value="Unassembled WGS sequence"/>
</dbReference>
<dbReference type="FunFam" id="3.20.20.80:FF:000063">
    <property type="entry name" value="Beta-hexosaminidase"/>
    <property type="match status" value="1"/>
</dbReference>
<dbReference type="CDD" id="cd06562">
    <property type="entry name" value="GH20_HexA_HexB-like"/>
    <property type="match status" value="1"/>
</dbReference>
<evidence type="ECO:0000256" key="5">
    <source>
        <dbReference type="ARBA" id="ARBA00023180"/>
    </source>
</evidence>
<evidence type="ECO:0000256" key="7">
    <source>
        <dbReference type="PIRNR" id="PIRNR001093"/>
    </source>
</evidence>
<comment type="similarity">
    <text evidence="2 7">Belongs to the glycosyl hydrolase 20 family.</text>
</comment>
<dbReference type="PIRSF" id="PIRSF001093">
    <property type="entry name" value="B-hxosamndse_ab_euk"/>
    <property type="match status" value="1"/>
</dbReference>
<dbReference type="Gene3D" id="3.30.379.10">
    <property type="entry name" value="Chitobiase/beta-hexosaminidase domain 2-like"/>
    <property type="match status" value="1"/>
</dbReference>
<dbReference type="PANTHER" id="PTHR22600:SF26">
    <property type="entry name" value="BETA-N-ACETYLHEXOSAMINIDASE"/>
    <property type="match status" value="1"/>
</dbReference>
<protein>
    <recommendedName>
        <fullName evidence="7">Beta-hexosaminidase</fullName>
        <ecNumber evidence="7">3.2.1.52</ecNumber>
    </recommendedName>
</protein>
<evidence type="ECO:0000256" key="3">
    <source>
        <dbReference type="ARBA" id="ARBA00022729"/>
    </source>
</evidence>
<dbReference type="PANTHER" id="PTHR22600">
    <property type="entry name" value="BETA-HEXOSAMINIDASE"/>
    <property type="match status" value="1"/>
</dbReference>
<dbReference type="SUPFAM" id="SSF55545">
    <property type="entry name" value="beta-N-acetylhexosaminidase-like domain"/>
    <property type="match status" value="1"/>
</dbReference>
<evidence type="ECO:0000256" key="8">
    <source>
        <dbReference type="PIRSR" id="PIRSR001093-1"/>
    </source>
</evidence>
<feature type="domain" description="Glycoside hydrolase family 20 catalytic" evidence="10">
    <location>
        <begin position="178"/>
        <end position="522"/>
    </location>
</feature>
<dbReference type="SUPFAM" id="SSF51445">
    <property type="entry name" value="(Trans)glycosidases"/>
    <property type="match status" value="1"/>
</dbReference>
<feature type="domain" description="Beta-hexosaminidase eukaryotic type N-terminal" evidence="11">
    <location>
        <begin position="22"/>
        <end position="155"/>
    </location>
</feature>
<dbReference type="EMBL" id="KN839854">
    <property type="protein sequence ID" value="KIJ62655.1"/>
    <property type="molecule type" value="Genomic_DNA"/>
</dbReference>
<dbReference type="GO" id="GO:0030203">
    <property type="term" value="P:glycosaminoglycan metabolic process"/>
    <property type="evidence" value="ECO:0007669"/>
    <property type="project" value="TreeGrafter"/>
</dbReference>
<evidence type="ECO:0000313" key="13">
    <source>
        <dbReference type="Proteomes" id="UP000053820"/>
    </source>
</evidence>
<evidence type="ECO:0000256" key="4">
    <source>
        <dbReference type="ARBA" id="ARBA00022801"/>
    </source>
</evidence>
<keyword evidence="3 9" id="KW-0732">Signal</keyword>
<dbReference type="HOGENOM" id="CLU_007082_0_2_1"/>
<keyword evidence="5" id="KW-0325">Glycoprotein</keyword>
<dbReference type="AlphaFoldDB" id="A0A0C9VWV1"/>
<evidence type="ECO:0000313" key="12">
    <source>
        <dbReference type="EMBL" id="KIJ62655.1"/>
    </source>
</evidence>
<dbReference type="GO" id="GO:0005975">
    <property type="term" value="P:carbohydrate metabolic process"/>
    <property type="evidence" value="ECO:0007669"/>
    <property type="project" value="InterPro"/>
</dbReference>
<dbReference type="GO" id="GO:0016020">
    <property type="term" value="C:membrane"/>
    <property type="evidence" value="ECO:0007669"/>
    <property type="project" value="TreeGrafter"/>
</dbReference>
<evidence type="ECO:0000256" key="6">
    <source>
        <dbReference type="ARBA" id="ARBA00023295"/>
    </source>
</evidence>
<dbReference type="PROSITE" id="PS51257">
    <property type="entry name" value="PROKAR_LIPOPROTEIN"/>
    <property type="match status" value="1"/>
</dbReference>
<evidence type="ECO:0000256" key="1">
    <source>
        <dbReference type="ARBA" id="ARBA00001231"/>
    </source>
</evidence>
<dbReference type="OrthoDB" id="428480at2759"/>
<comment type="catalytic activity">
    <reaction evidence="1 7">
        <text>Hydrolysis of terminal non-reducing N-acetyl-D-hexosamine residues in N-acetyl-beta-D-hexosaminides.</text>
        <dbReference type="EC" id="3.2.1.52"/>
    </reaction>
</comment>
<evidence type="ECO:0000256" key="2">
    <source>
        <dbReference type="ARBA" id="ARBA00006285"/>
    </source>
</evidence>
<dbReference type="GO" id="GO:0004563">
    <property type="term" value="F:beta-N-acetylhexosaminidase activity"/>
    <property type="evidence" value="ECO:0007669"/>
    <property type="project" value="UniProtKB-EC"/>
</dbReference>
<dbReference type="Pfam" id="PF00728">
    <property type="entry name" value="Glyco_hydro_20"/>
    <property type="match status" value="1"/>
</dbReference>
<evidence type="ECO:0000259" key="11">
    <source>
        <dbReference type="Pfam" id="PF14845"/>
    </source>
</evidence>
<dbReference type="Gene3D" id="3.20.20.80">
    <property type="entry name" value="Glycosidases"/>
    <property type="match status" value="1"/>
</dbReference>
<dbReference type="InterPro" id="IPR029018">
    <property type="entry name" value="Hex-like_dom2"/>
</dbReference>
<evidence type="ECO:0000256" key="9">
    <source>
        <dbReference type="SAM" id="SignalP"/>
    </source>
</evidence>
<organism evidence="12 13">
    <name type="scientific">Hydnomerulius pinastri MD-312</name>
    <dbReference type="NCBI Taxonomy" id="994086"/>
    <lineage>
        <taxon>Eukaryota</taxon>
        <taxon>Fungi</taxon>
        <taxon>Dikarya</taxon>
        <taxon>Basidiomycota</taxon>
        <taxon>Agaricomycotina</taxon>
        <taxon>Agaricomycetes</taxon>
        <taxon>Agaricomycetidae</taxon>
        <taxon>Boletales</taxon>
        <taxon>Boletales incertae sedis</taxon>
        <taxon>Leucogyrophana</taxon>
    </lineage>
</organism>
<dbReference type="PRINTS" id="PR00738">
    <property type="entry name" value="GLHYDRLASE20"/>
</dbReference>
<dbReference type="InterPro" id="IPR015883">
    <property type="entry name" value="Glyco_hydro_20_cat"/>
</dbReference>
<gene>
    <name evidence="12" type="ORF">HYDPIDRAFT_94168</name>
</gene>
<proteinExistence type="inferred from homology"/>
<sequence length="575" mass="62625">MGRSLTTLLTALLVACTPTAALWPLPQSLTTGTDALVLSKNFNIRLSMHNAPKDLQDAVSRTEYYLRHDNLGRLLVGRGSSDAGAIKAAKQLSALTVTLESGATTVRSVAQEAMDDIDSRDEKYALTVPSDGTPATLSANSTLGLFRGLTTFSQLFYEYDGVIYAPDTPVQIEDWPAYPYRGFMLDTARNYYSVADIKRTLDAMSWVKINTFHWHVVDSQSFPIEVPGFMELSQKGAYAPDFVYTTSDVQDIISYAGERGIDVVVEIDTPGHTAVIGESHPEHIVCFHASPWSNTNLTILLISYSCNLTEPPSGQLRFANETTVSFTTSLLSAVAKMFPSKLFSTGGDELHASCYDDDAETQAILSSTGQTLEQALSSFTQTTHGALEKMGKTPVVWEEMVLDHNVTLSNNTVVMVWISSKNVEAVAEKGFRIVHAASDYFYLDCGAGGWVGDNPLGNSWCEPFKTWQKSYTFNPTANLTDAQSQLILGGQHLLWSEQSSPHNLDPATWPRAASSAELFWSGPTGNGTAANGRSVDTALPRLHDIAFRMTNRGIAAIALQPMWCALRPGACDLTA</sequence>
<feature type="chain" id="PRO_5002204899" description="Beta-hexosaminidase" evidence="9">
    <location>
        <begin position="22"/>
        <end position="575"/>
    </location>
</feature>
<dbReference type="Pfam" id="PF14845">
    <property type="entry name" value="Glycohydro_20b2"/>
    <property type="match status" value="1"/>
</dbReference>
<dbReference type="InterPro" id="IPR017853">
    <property type="entry name" value="GH"/>
</dbReference>